<evidence type="ECO:0000256" key="2">
    <source>
        <dbReference type="ARBA" id="ARBA00022723"/>
    </source>
</evidence>
<dbReference type="InterPro" id="IPR050527">
    <property type="entry name" value="Snail/Krueppel_Znf"/>
</dbReference>
<feature type="compositionally biased region" description="Low complexity" evidence="10">
    <location>
        <begin position="339"/>
        <end position="350"/>
    </location>
</feature>
<evidence type="ECO:0000313" key="13">
    <source>
        <dbReference type="Proteomes" id="UP001487740"/>
    </source>
</evidence>
<accession>A0AAW0U3J5</accession>
<feature type="compositionally biased region" description="Acidic residues" evidence="10">
    <location>
        <begin position="36"/>
        <end position="45"/>
    </location>
</feature>
<evidence type="ECO:0000256" key="7">
    <source>
        <dbReference type="ARBA" id="ARBA00023242"/>
    </source>
</evidence>
<keyword evidence="5" id="KW-0862">Zinc</keyword>
<keyword evidence="3" id="KW-0677">Repeat</keyword>
<reference evidence="12 13" key="1">
    <citation type="submission" date="2023-03" db="EMBL/GenBank/DDBJ databases">
        <title>High-quality genome of Scylla paramamosain provides insights in environmental adaptation.</title>
        <authorList>
            <person name="Zhang L."/>
        </authorList>
    </citation>
    <scope>NUCLEOTIDE SEQUENCE [LARGE SCALE GENOMIC DNA]</scope>
    <source>
        <strain evidence="12">LZ_2023a</strain>
        <tissue evidence="12">Muscle</tissue>
    </source>
</reference>
<dbReference type="GO" id="GO:0005634">
    <property type="term" value="C:nucleus"/>
    <property type="evidence" value="ECO:0007669"/>
    <property type="project" value="UniProtKB-SubCell"/>
</dbReference>
<feature type="domain" description="C2H2-type" evidence="11">
    <location>
        <begin position="361"/>
        <end position="383"/>
    </location>
</feature>
<evidence type="ECO:0000256" key="8">
    <source>
        <dbReference type="ARBA" id="ARBA00037948"/>
    </source>
</evidence>
<name>A0AAW0U3J5_SCYPA</name>
<evidence type="ECO:0000256" key="5">
    <source>
        <dbReference type="ARBA" id="ARBA00022833"/>
    </source>
</evidence>
<feature type="region of interest" description="Disordered" evidence="10">
    <location>
        <begin position="1"/>
        <end position="199"/>
    </location>
</feature>
<dbReference type="InterPro" id="IPR036236">
    <property type="entry name" value="Znf_C2H2_sf"/>
</dbReference>
<comment type="similarity">
    <text evidence="8">Belongs to the snail C2H2-type zinc-finger protein family.</text>
</comment>
<evidence type="ECO:0000256" key="10">
    <source>
        <dbReference type="SAM" id="MobiDB-lite"/>
    </source>
</evidence>
<feature type="domain" description="C2H2-type" evidence="11">
    <location>
        <begin position="392"/>
        <end position="415"/>
    </location>
</feature>
<dbReference type="FunFam" id="3.30.160.60:FF:000942">
    <property type="entry name" value="Snail zinc finger protein"/>
    <property type="match status" value="1"/>
</dbReference>
<evidence type="ECO:0000256" key="9">
    <source>
        <dbReference type="PROSITE-ProRule" id="PRU00042"/>
    </source>
</evidence>
<feature type="domain" description="C2H2-type" evidence="11">
    <location>
        <begin position="446"/>
        <end position="473"/>
    </location>
</feature>
<protein>
    <recommendedName>
        <fullName evidence="11">C2H2-type domain-containing protein</fullName>
    </recommendedName>
</protein>
<feature type="domain" description="C2H2-type" evidence="11">
    <location>
        <begin position="474"/>
        <end position="506"/>
    </location>
</feature>
<dbReference type="GO" id="GO:0055059">
    <property type="term" value="P:asymmetric neuroblast division"/>
    <property type="evidence" value="ECO:0007669"/>
    <property type="project" value="UniProtKB-ARBA"/>
</dbReference>
<evidence type="ECO:0000256" key="6">
    <source>
        <dbReference type="ARBA" id="ARBA00023125"/>
    </source>
</evidence>
<dbReference type="PROSITE" id="PS50157">
    <property type="entry name" value="ZINC_FINGER_C2H2_2"/>
    <property type="match status" value="5"/>
</dbReference>
<dbReference type="FunFam" id="3.30.160.60:FF:000100">
    <property type="entry name" value="Zinc finger 45-like"/>
    <property type="match status" value="1"/>
</dbReference>
<feature type="domain" description="C2H2-type" evidence="11">
    <location>
        <begin position="418"/>
        <end position="445"/>
    </location>
</feature>
<comment type="caution">
    <text evidence="12">The sequence shown here is derived from an EMBL/GenBank/DDBJ whole genome shotgun (WGS) entry which is preliminary data.</text>
</comment>
<evidence type="ECO:0000256" key="4">
    <source>
        <dbReference type="ARBA" id="ARBA00022771"/>
    </source>
</evidence>
<evidence type="ECO:0000259" key="11">
    <source>
        <dbReference type="PROSITE" id="PS50157"/>
    </source>
</evidence>
<dbReference type="SMART" id="SM00355">
    <property type="entry name" value="ZnF_C2H2"/>
    <property type="match status" value="5"/>
</dbReference>
<dbReference type="PROSITE" id="PS00028">
    <property type="entry name" value="ZINC_FINGER_C2H2_1"/>
    <property type="match status" value="4"/>
</dbReference>
<evidence type="ECO:0000313" key="12">
    <source>
        <dbReference type="EMBL" id="KAK8393858.1"/>
    </source>
</evidence>
<dbReference type="GO" id="GO:0000978">
    <property type="term" value="F:RNA polymerase II cis-regulatory region sequence-specific DNA binding"/>
    <property type="evidence" value="ECO:0007669"/>
    <property type="project" value="TreeGrafter"/>
</dbReference>
<feature type="compositionally biased region" description="Polar residues" evidence="10">
    <location>
        <begin position="62"/>
        <end position="81"/>
    </location>
</feature>
<dbReference type="GO" id="GO:2000177">
    <property type="term" value="P:regulation of neural precursor cell proliferation"/>
    <property type="evidence" value="ECO:0007669"/>
    <property type="project" value="UniProtKB-ARBA"/>
</dbReference>
<dbReference type="FunFam" id="3.30.160.60:FF:000207">
    <property type="entry name" value="zinc finger protein SNAI2"/>
    <property type="match status" value="1"/>
</dbReference>
<feature type="compositionally biased region" description="Basic and acidic residues" evidence="10">
    <location>
        <begin position="179"/>
        <end position="199"/>
    </location>
</feature>
<sequence length="506" mass="54298">MLFGVPLDSRRVSDSAPPGDLTPTTPTPLRLSAEGGVDEQTEPEDLSIRCGNEAPPTPLPQSPHTRVQNTRSPDKLQQSAGTDARDGRCPGQGRSVRMEATCSVDLVTQAPQDTRQEGNASVRRSTPPPSTPAPPDSHCMAKLASPGPGAESQHVRAMQALATRLDVRPSATPVSSGDGHLDTTKPGEYSPHSDPRDTVRLQQLSPSSGLASRAPLVPGWDTSRIDGGGFGQAVGPAGPLGTRPQGFPEVTEANRAPEHNLSPVSASRPHRPWLTDDPPRQNVLRAFPSVPALPPPERQRHLIAASNLWNGMVPLTWPLPHMLPPNPPPLPGRQSRECGSPGSESASSEGSSGGGRGDARYSCTDCGKSYSTYSGLSKHKQFHCAALGAKSFACKHCEKVYTSLGALKMHIRTHTLPCKCQLCGKAFSRPWLLQGHIRTHTGEKPFQCPQCDRCFADRSNLRAHLQTHADVKKYACGTCHKTFSRMSLLNKHTEAACPAMHRPSHP</sequence>
<feature type="compositionally biased region" description="Pro residues" evidence="10">
    <location>
        <begin position="126"/>
        <end position="135"/>
    </location>
</feature>
<organism evidence="12 13">
    <name type="scientific">Scylla paramamosain</name>
    <name type="common">Mud crab</name>
    <dbReference type="NCBI Taxonomy" id="85552"/>
    <lineage>
        <taxon>Eukaryota</taxon>
        <taxon>Metazoa</taxon>
        <taxon>Ecdysozoa</taxon>
        <taxon>Arthropoda</taxon>
        <taxon>Crustacea</taxon>
        <taxon>Multicrustacea</taxon>
        <taxon>Malacostraca</taxon>
        <taxon>Eumalacostraca</taxon>
        <taxon>Eucarida</taxon>
        <taxon>Decapoda</taxon>
        <taxon>Pleocyemata</taxon>
        <taxon>Brachyura</taxon>
        <taxon>Eubrachyura</taxon>
        <taxon>Portunoidea</taxon>
        <taxon>Portunidae</taxon>
        <taxon>Portuninae</taxon>
        <taxon>Scylla</taxon>
    </lineage>
</organism>
<gene>
    <name evidence="12" type="ORF">O3P69_006883</name>
</gene>
<dbReference type="GO" id="GO:0000981">
    <property type="term" value="F:DNA-binding transcription factor activity, RNA polymerase II-specific"/>
    <property type="evidence" value="ECO:0007669"/>
    <property type="project" value="TreeGrafter"/>
</dbReference>
<keyword evidence="13" id="KW-1185">Reference proteome</keyword>
<dbReference type="PANTHER" id="PTHR24388:SF54">
    <property type="entry name" value="PROTEIN ESCARGOT"/>
    <property type="match status" value="1"/>
</dbReference>
<keyword evidence="7" id="KW-0539">Nucleus</keyword>
<dbReference type="AlphaFoldDB" id="A0AAW0U3J5"/>
<dbReference type="Pfam" id="PF00096">
    <property type="entry name" value="zf-C2H2"/>
    <property type="match status" value="5"/>
</dbReference>
<evidence type="ECO:0000256" key="1">
    <source>
        <dbReference type="ARBA" id="ARBA00004123"/>
    </source>
</evidence>
<keyword evidence="4 9" id="KW-0863">Zinc-finger</keyword>
<dbReference type="EMBL" id="JARAKH010000020">
    <property type="protein sequence ID" value="KAK8393858.1"/>
    <property type="molecule type" value="Genomic_DNA"/>
</dbReference>
<feature type="region of interest" description="Disordered" evidence="10">
    <location>
        <begin position="324"/>
        <end position="357"/>
    </location>
</feature>
<keyword evidence="6" id="KW-0238">DNA-binding</keyword>
<dbReference type="GO" id="GO:0008270">
    <property type="term" value="F:zinc ion binding"/>
    <property type="evidence" value="ECO:0007669"/>
    <property type="project" value="UniProtKB-KW"/>
</dbReference>
<feature type="region of interest" description="Disordered" evidence="10">
    <location>
        <begin position="227"/>
        <end position="279"/>
    </location>
</feature>
<comment type="subcellular location">
    <subcellularLocation>
        <location evidence="1">Nucleus</location>
    </subcellularLocation>
</comment>
<dbReference type="PANTHER" id="PTHR24388">
    <property type="entry name" value="ZINC FINGER PROTEIN"/>
    <property type="match status" value="1"/>
</dbReference>
<evidence type="ECO:0000256" key="3">
    <source>
        <dbReference type="ARBA" id="ARBA00022737"/>
    </source>
</evidence>
<keyword evidence="2" id="KW-0479">Metal-binding</keyword>
<dbReference type="InterPro" id="IPR013087">
    <property type="entry name" value="Znf_C2H2_type"/>
</dbReference>
<dbReference type="Proteomes" id="UP001487740">
    <property type="component" value="Unassembled WGS sequence"/>
</dbReference>
<proteinExistence type="inferred from homology"/>
<dbReference type="FunFam" id="3.30.160.60:FF:000693">
    <property type="entry name" value="Snail family zinc finger 1a"/>
    <property type="match status" value="1"/>
</dbReference>
<dbReference type="Gene3D" id="3.30.160.60">
    <property type="entry name" value="Classic Zinc Finger"/>
    <property type="match status" value="5"/>
</dbReference>
<dbReference type="SUPFAM" id="SSF57667">
    <property type="entry name" value="beta-beta-alpha zinc fingers"/>
    <property type="match status" value="4"/>
</dbReference>
<dbReference type="GO" id="GO:0060562">
    <property type="term" value="P:epithelial tube morphogenesis"/>
    <property type="evidence" value="ECO:0007669"/>
    <property type="project" value="UniProtKB-ARBA"/>
</dbReference>
<feature type="compositionally biased region" description="Polar residues" evidence="10">
    <location>
        <begin position="109"/>
        <end position="124"/>
    </location>
</feature>